<gene>
    <name evidence="1" type="ORF">GPLA_2778</name>
</gene>
<sequence length="51" mass="5715">MGNAPVIFSVCFSLCVFPKKLLAQLFSWASFYLKINSKIIGKQSLLTAYAR</sequence>
<keyword evidence="2" id="KW-1185">Reference proteome</keyword>
<reference evidence="2" key="1">
    <citation type="journal article" date="2014" name="Environ. Microbiol.">
        <title>Comparative genomics of the marine bacterial genus Glaciecola reveals the high degree of genomic diversity and genomic characteristic for cold adaptation.</title>
        <authorList>
            <person name="Qin Q.L."/>
            <person name="Xie B.B."/>
            <person name="Yu Y."/>
            <person name="Shu Y.L."/>
            <person name="Rong J.C."/>
            <person name="Zhang Y.J."/>
            <person name="Zhao D.L."/>
            <person name="Chen X.L."/>
            <person name="Zhang X.Y."/>
            <person name="Chen B."/>
            <person name="Zhou B.C."/>
            <person name="Zhang Y.Z."/>
        </authorList>
    </citation>
    <scope>NUCLEOTIDE SEQUENCE [LARGE SCALE GENOMIC DNA]</scope>
    <source>
        <strain evidence="2">LMG 21857</strain>
    </source>
</reference>
<accession>K6ZTR4</accession>
<evidence type="ECO:0000313" key="1">
    <source>
        <dbReference type="EMBL" id="GAC33672.1"/>
    </source>
</evidence>
<dbReference type="AlphaFoldDB" id="K6ZTR4"/>
<dbReference type="EMBL" id="BAER01000070">
    <property type="protein sequence ID" value="GAC33672.1"/>
    <property type="molecule type" value="Genomic_DNA"/>
</dbReference>
<dbReference type="Proteomes" id="UP000006322">
    <property type="component" value="Unassembled WGS sequence"/>
</dbReference>
<comment type="caution">
    <text evidence="1">The sequence shown here is derived from an EMBL/GenBank/DDBJ whole genome shotgun (WGS) entry which is preliminary data.</text>
</comment>
<name>K6ZTR4_9ALTE</name>
<organism evidence="1 2">
    <name type="scientific">Paraglaciecola polaris LMG 21857</name>
    <dbReference type="NCBI Taxonomy" id="1129793"/>
    <lineage>
        <taxon>Bacteria</taxon>
        <taxon>Pseudomonadati</taxon>
        <taxon>Pseudomonadota</taxon>
        <taxon>Gammaproteobacteria</taxon>
        <taxon>Alteromonadales</taxon>
        <taxon>Alteromonadaceae</taxon>
        <taxon>Paraglaciecola</taxon>
    </lineage>
</organism>
<evidence type="ECO:0000313" key="2">
    <source>
        <dbReference type="Proteomes" id="UP000006322"/>
    </source>
</evidence>
<protein>
    <submittedName>
        <fullName evidence="1">Uncharacterized protein</fullName>
    </submittedName>
</protein>
<proteinExistence type="predicted"/>